<dbReference type="PANTHER" id="PTHR43324:SF1">
    <property type="entry name" value="RADICAL SAM CORE DOMAIN-CONTAINING PROTEIN"/>
    <property type="match status" value="1"/>
</dbReference>
<dbReference type="PANTHER" id="PTHR43324">
    <property type="match status" value="1"/>
</dbReference>
<dbReference type="InterPro" id="IPR007197">
    <property type="entry name" value="rSAM"/>
</dbReference>
<dbReference type="PROSITE" id="PS51918">
    <property type="entry name" value="RADICAL_SAM"/>
    <property type="match status" value="1"/>
</dbReference>
<feature type="domain" description="Radical SAM core" evidence="1">
    <location>
        <begin position="185"/>
        <end position="450"/>
    </location>
</feature>
<dbReference type="Gene3D" id="3.30.750.200">
    <property type="match status" value="1"/>
</dbReference>
<gene>
    <name evidence="2" type="ORF">ENN26_01760</name>
</gene>
<dbReference type="SMART" id="SM00729">
    <property type="entry name" value="Elp3"/>
    <property type="match status" value="1"/>
</dbReference>
<comment type="caution">
    <text evidence="2">The sequence shown here is derived from an EMBL/GenBank/DDBJ whole genome shotgun (WGS) entry which is preliminary data.</text>
</comment>
<dbReference type="GO" id="GO:0003824">
    <property type="term" value="F:catalytic activity"/>
    <property type="evidence" value="ECO:0007669"/>
    <property type="project" value="InterPro"/>
</dbReference>
<protein>
    <submittedName>
        <fullName evidence="2">Radical SAM protein</fullName>
    </submittedName>
</protein>
<dbReference type="InterPro" id="IPR006638">
    <property type="entry name" value="Elp3/MiaA/NifB-like_rSAM"/>
</dbReference>
<organism evidence="2">
    <name type="scientific">Thermofilum adornatum</name>
    <dbReference type="NCBI Taxonomy" id="1365176"/>
    <lineage>
        <taxon>Archaea</taxon>
        <taxon>Thermoproteota</taxon>
        <taxon>Thermoprotei</taxon>
        <taxon>Thermofilales</taxon>
        <taxon>Thermofilaceae</taxon>
        <taxon>Thermofilum</taxon>
    </lineage>
</organism>
<dbReference type="EMBL" id="DSAY01000033">
    <property type="protein sequence ID" value="HDP14492.1"/>
    <property type="molecule type" value="Genomic_DNA"/>
</dbReference>
<dbReference type="Gene3D" id="3.30.750.210">
    <property type="match status" value="1"/>
</dbReference>
<dbReference type="InterPro" id="IPR058240">
    <property type="entry name" value="rSAM_sf"/>
</dbReference>
<proteinExistence type="predicted"/>
<accession>A0A7C1GNW0</accession>
<dbReference type="SFLD" id="SFLDG01082">
    <property type="entry name" value="B12-binding_domain_containing"/>
    <property type="match status" value="1"/>
</dbReference>
<dbReference type="AlphaFoldDB" id="A0A7C1GNW0"/>
<dbReference type="GO" id="GO:0051536">
    <property type="term" value="F:iron-sulfur cluster binding"/>
    <property type="evidence" value="ECO:0007669"/>
    <property type="project" value="InterPro"/>
</dbReference>
<reference evidence="2" key="1">
    <citation type="journal article" date="2020" name="mSystems">
        <title>Genome- and Community-Level Interaction Insights into Carbon Utilization and Element Cycling Functions of Hydrothermarchaeota in Hydrothermal Sediment.</title>
        <authorList>
            <person name="Zhou Z."/>
            <person name="Liu Y."/>
            <person name="Xu W."/>
            <person name="Pan J."/>
            <person name="Luo Z.H."/>
            <person name="Li M."/>
        </authorList>
    </citation>
    <scope>NUCLEOTIDE SEQUENCE [LARGE SCALE GENOMIC DNA]</scope>
    <source>
        <strain evidence="2">SpSt-116</strain>
    </source>
</reference>
<evidence type="ECO:0000259" key="1">
    <source>
        <dbReference type="PROSITE" id="PS51918"/>
    </source>
</evidence>
<name>A0A7C1GNW0_9CREN</name>
<sequence>MTKVVLLDGYNDEPAGLGVPPYIDIYPRYIAGAIWSVEKTATIHYFTIDEARRLKEKFFSTVEKSGLLVVFGGITVPGKYLGGTPITLEEILRIPRQVTRPKKILLGPLVRFGFGKSGGERAVPRDEFLDAYDLVAPGDPWLVIYDYMMEKSLEKVDKYAISRDYTLVNQFAVRGARIVLQHPNLGYNLTAEIETYRSCPRWVTGGCSFCIEPRFGRVVFREPRDIALEVRALYELGVKGFRLGRQADFLAYKGRGVNEVEFPEPDPEKIEELMRHVRLAAPDAEMLHIDNVNPATIYLHKEKAKEALRKIVKYHTPGDVAAFGLESADPDVAKANYLGNDVDGVIEAVRLVNEVGKNRGWNGSPELLPGINFVLGLPGETAKTFRLNKEFLLRILEENLLVRRVNIREVLPLPGTPMWSIGTRIAEKNKKYIKAFKKWVRERFDQEMIRRVYPSKTIIRNCYVERVGNPSVARPLGSYPITVFLEGSSLKQWEKVDCLVIGAKARSLVGVPLPINPRELSLGTMKKIFGNKLAVSIKAGKLEEAEKDSFYKYVLRKGEQF</sequence>
<dbReference type="SUPFAM" id="SSF102114">
    <property type="entry name" value="Radical SAM enzymes"/>
    <property type="match status" value="1"/>
</dbReference>
<dbReference type="CDD" id="cd01335">
    <property type="entry name" value="Radical_SAM"/>
    <property type="match status" value="1"/>
</dbReference>
<dbReference type="SFLD" id="SFLDS00029">
    <property type="entry name" value="Radical_SAM"/>
    <property type="match status" value="1"/>
</dbReference>
<dbReference type="Pfam" id="PF04055">
    <property type="entry name" value="Radical_SAM"/>
    <property type="match status" value="1"/>
</dbReference>
<evidence type="ECO:0000313" key="2">
    <source>
        <dbReference type="EMBL" id="HDP14492.1"/>
    </source>
</evidence>